<dbReference type="SUPFAM" id="SSF52540">
    <property type="entry name" value="P-loop containing nucleoside triphosphate hydrolases"/>
    <property type="match status" value="1"/>
</dbReference>
<evidence type="ECO:0000256" key="1">
    <source>
        <dbReference type="ARBA" id="ARBA00022448"/>
    </source>
</evidence>
<dbReference type="PROSITE" id="PS00211">
    <property type="entry name" value="ABC_TRANSPORTER_1"/>
    <property type="match status" value="1"/>
</dbReference>
<evidence type="ECO:0000259" key="4">
    <source>
        <dbReference type="PROSITE" id="PS50893"/>
    </source>
</evidence>
<dbReference type="PROSITE" id="PS50893">
    <property type="entry name" value="ABC_TRANSPORTER_2"/>
    <property type="match status" value="1"/>
</dbReference>
<evidence type="ECO:0000313" key="6">
    <source>
        <dbReference type="Proteomes" id="UP001056109"/>
    </source>
</evidence>
<dbReference type="InterPro" id="IPR027417">
    <property type="entry name" value="P-loop_NTPase"/>
</dbReference>
<dbReference type="InterPro" id="IPR003593">
    <property type="entry name" value="AAA+_ATPase"/>
</dbReference>
<feature type="domain" description="ABC transporter" evidence="4">
    <location>
        <begin position="5"/>
        <end position="224"/>
    </location>
</feature>
<dbReference type="InterPro" id="IPR017871">
    <property type="entry name" value="ABC_transporter-like_CS"/>
</dbReference>
<keyword evidence="1" id="KW-0813">Transport</keyword>
<dbReference type="PANTHER" id="PTHR42788">
    <property type="entry name" value="TAURINE IMPORT ATP-BINDING PROTEIN-RELATED"/>
    <property type="match status" value="1"/>
</dbReference>
<dbReference type="GO" id="GO:0005524">
    <property type="term" value="F:ATP binding"/>
    <property type="evidence" value="ECO:0007669"/>
    <property type="project" value="UniProtKB-KW"/>
</dbReference>
<reference evidence="5" key="1">
    <citation type="submission" date="2022-06" db="EMBL/GenBank/DDBJ databases">
        <title>Complete Genome Sequence of Arcanobacterium pinnipediorum strain DSM 28752 isolated from a harbour seal.</title>
        <authorList>
            <person name="Borowiak M."/>
            <person name="Kreitlow A."/>
            <person name="Alssahen M."/>
            <person name="Malorny B."/>
            <person name="Laemmler C."/>
            <person name="Prenger-Berninghoff E."/>
            <person name="Siebert U."/>
            <person name="Ploetz M."/>
            <person name="Abdulmawjood A."/>
        </authorList>
    </citation>
    <scope>NUCLEOTIDE SEQUENCE</scope>
    <source>
        <strain evidence="5">DSM 28752</strain>
    </source>
</reference>
<gene>
    <name evidence="5" type="ORF">NG665_01385</name>
</gene>
<dbReference type="Pfam" id="PF00005">
    <property type="entry name" value="ABC_tran"/>
    <property type="match status" value="1"/>
</dbReference>
<dbReference type="Proteomes" id="UP001056109">
    <property type="component" value="Chromosome"/>
</dbReference>
<protein>
    <submittedName>
        <fullName evidence="5">ABC transporter ATP-binding protein</fullName>
    </submittedName>
</protein>
<proteinExistence type="predicted"/>
<dbReference type="PANTHER" id="PTHR42788:SF2">
    <property type="entry name" value="ABC TRANSPORTER ATP-BINDING PROTEIN"/>
    <property type="match status" value="1"/>
</dbReference>
<dbReference type="InterPro" id="IPR050166">
    <property type="entry name" value="ABC_transporter_ATP-bind"/>
</dbReference>
<dbReference type="SMART" id="SM00382">
    <property type="entry name" value="AAA"/>
    <property type="match status" value="1"/>
</dbReference>
<keyword evidence="6" id="KW-1185">Reference proteome</keyword>
<evidence type="ECO:0000256" key="2">
    <source>
        <dbReference type="ARBA" id="ARBA00022741"/>
    </source>
</evidence>
<dbReference type="RefSeq" id="WP_252673538.1">
    <property type="nucleotide sequence ID" value="NZ_CP099547.1"/>
</dbReference>
<name>A0ABY5AKE7_9ACTO</name>
<dbReference type="EMBL" id="CP099547">
    <property type="protein sequence ID" value="USR79673.1"/>
    <property type="molecule type" value="Genomic_DNA"/>
</dbReference>
<dbReference type="CDD" id="cd03293">
    <property type="entry name" value="ABC_NrtD_SsuB_transporters"/>
    <property type="match status" value="1"/>
</dbReference>
<organism evidence="5 6">
    <name type="scientific">Arcanobacterium pinnipediorum</name>
    <dbReference type="NCBI Taxonomy" id="1503041"/>
    <lineage>
        <taxon>Bacteria</taxon>
        <taxon>Bacillati</taxon>
        <taxon>Actinomycetota</taxon>
        <taxon>Actinomycetes</taxon>
        <taxon>Actinomycetales</taxon>
        <taxon>Actinomycetaceae</taxon>
        <taxon>Arcanobacterium</taxon>
    </lineage>
</organism>
<keyword evidence="2" id="KW-0547">Nucleotide-binding</keyword>
<dbReference type="InterPro" id="IPR003439">
    <property type="entry name" value="ABC_transporter-like_ATP-bd"/>
</dbReference>
<accession>A0ABY5AKE7</accession>
<dbReference type="Gene3D" id="3.40.50.300">
    <property type="entry name" value="P-loop containing nucleotide triphosphate hydrolases"/>
    <property type="match status" value="1"/>
</dbReference>
<evidence type="ECO:0000313" key="5">
    <source>
        <dbReference type="EMBL" id="USR79673.1"/>
    </source>
</evidence>
<evidence type="ECO:0000256" key="3">
    <source>
        <dbReference type="ARBA" id="ARBA00022840"/>
    </source>
</evidence>
<sequence>MTELLILNQVSKTFTNPEVTALCPTSLTLSVGQRIAIVGRTGCGKSTLLRIIAGVEEPTSGSLQWKTTPVFGHMPQGLGLYDWLTVVDNVALGLRIAKVSKAQARERAYAILTQFGLNSFSHAYPHQLSGGMRSRVAFLRTMLINPTLITLDEPFAALDAITRIELHDWLLGILQTRNQTMILVTHDIEEAVYLADRIIVMSPRPGRFTQQFDVPSTPGSRRTKDGAFYATCQQIHQSLYQCDENQHM</sequence>
<keyword evidence="3 5" id="KW-0067">ATP-binding</keyword>